<comment type="cofactor">
    <cofactor evidence="1">
        <name>(R)-lipoate</name>
        <dbReference type="ChEBI" id="CHEBI:83088"/>
    </cofactor>
</comment>
<feature type="domain" description="2-oxoacid dehydrogenase acyltransferase catalytic" evidence="4">
    <location>
        <begin position="1"/>
        <end position="103"/>
    </location>
</feature>
<evidence type="ECO:0000313" key="6">
    <source>
        <dbReference type="Proteomes" id="UP000247978"/>
    </source>
</evidence>
<accession>A0A2V3VP49</accession>
<name>A0A2V3VP49_9BACI</name>
<evidence type="ECO:0000259" key="4">
    <source>
        <dbReference type="Pfam" id="PF00198"/>
    </source>
</evidence>
<comment type="caution">
    <text evidence="5">The sequence shown here is derived from an EMBL/GenBank/DDBJ whole genome shotgun (WGS) entry which is preliminary data.</text>
</comment>
<keyword evidence="6" id="KW-1185">Reference proteome</keyword>
<evidence type="ECO:0000256" key="2">
    <source>
        <dbReference type="ARBA" id="ARBA00022679"/>
    </source>
</evidence>
<dbReference type="InterPro" id="IPR001078">
    <property type="entry name" value="2-oxoacid_DH_actylTfrase"/>
</dbReference>
<evidence type="ECO:0000313" key="5">
    <source>
        <dbReference type="EMBL" id="PXW82631.1"/>
    </source>
</evidence>
<dbReference type="Proteomes" id="UP000247978">
    <property type="component" value="Unassembled WGS sequence"/>
</dbReference>
<dbReference type="OrthoDB" id="9805770at2"/>
<dbReference type="PANTHER" id="PTHR43178">
    <property type="entry name" value="DIHYDROLIPOAMIDE ACETYLTRANSFERASE COMPONENT OF PYRUVATE DEHYDROGENASE COMPLEX"/>
    <property type="match status" value="1"/>
</dbReference>
<dbReference type="PANTHER" id="PTHR43178:SF5">
    <property type="entry name" value="LIPOAMIDE ACYLTRANSFERASE COMPONENT OF BRANCHED-CHAIN ALPHA-KETO ACID DEHYDROGENASE COMPLEX, MITOCHONDRIAL"/>
    <property type="match status" value="1"/>
</dbReference>
<dbReference type="InterPro" id="IPR050743">
    <property type="entry name" value="2-oxoacid_DH_E2_comp"/>
</dbReference>
<organism evidence="5 6">
    <name type="scientific">Pseudogracilibacillus auburnensis</name>
    <dbReference type="NCBI Taxonomy" id="1494959"/>
    <lineage>
        <taxon>Bacteria</taxon>
        <taxon>Bacillati</taxon>
        <taxon>Bacillota</taxon>
        <taxon>Bacilli</taxon>
        <taxon>Bacillales</taxon>
        <taxon>Bacillaceae</taxon>
        <taxon>Pseudogracilibacillus</taxon>
    </lineage>
</organism>
<proteinExistence type="predicted"/>
<dbReference type="GO" id="GO:0016407">
    <property type="term" value="F:acetyltransferase activity"/>
    <property type="evidence" value="ECO:0007669"/>
    <property type="project" value="TreeGrafter"/>
</dbReference>
<dbReference type="GO" id="GO:0031405">
    <property type="term" value="F:lipoic acid binding"/>
    <property type="evidence" value="ECO:0007669"/>
    <property type="project" value="TreeGrafter"/>
</dbReference>
<keyword evidence="2 5" id="KW-0808">Transferase</keyword>
<dbReference type="EMBL" id="QJJQ01000017">
    <property type="protein sequence ID" value="PXW82631.1"/>
    <property type="molecule type" value="Genomic_DNA"/>
</dbReference>
<gene>
    <name evidence="5" type="ORF">DFR56_11769</name>
</gene>
<evidence type="ECO:0000256" key="3">
    <source>
        <dbReference type="ARBA" id="ARBA00023315"/>
    </source>
</evidence>
<dbReference type="GO" id="GO:0005737">
    <property type="term" value="C:cytoplasm"/>
    <property type="evidence" value="ECO:0007669"/>
    <property type="project" value="TreeGrafter"/>
</dbReference>
<sequence>MKQLTEKAQAGKLATKEMQNGTFTISNVGPLGGVAATPIINHPQTAIMAFHKTKRIPVVMEKDEIVIRDMMNISLSFVADGADSVRFTNRFVELIEHPERLMLEMV</sequence>
<dbReference type="InterPro" id="IPR023213">
    <property type="entry name" value="CAT-like_dom_sf"/>
</dbReference>
<dbReference type="SUPFAM" id="SSF52777">
    <property type="entry name" value="CoA-dependent acyltransferases"/>
    <property type="match status" value="1"/>
</dbReference>
<dbReference type="AlphaFoldDB" id="A0A2V3VP49"/>
<evidence type="ECO:0000256" key="1">
    <source>
        <dbReference type="ARBA" id="ARBA00001938"/>
    </source>
</evidence>
<reference evidence="5 6" key="1">
    <citation type="submission" date="2018-05" db="EMBL/GenBank/DDBJ databases">
        <title>Genomic Encyclopedia of Type Strains, Phase IV (KMG-IV): sequencing the most valuable type-strain genomes for metagenomic binning, comparative biology and taxonomic classification.</title>
        <authorList>
            <person name="Goeker M."/>
        </authorList>
    </citation>
    <scope>NUCLEOTIDE SEQUENCE [LARGE SCALE GENOMIC DNA]</scope>
    <source>
        <strain evidence="5 6">DSM 28556</strain>
    </source>
</reference>
<dbReference type="Pfam" id="PF00198">
    <property type="entry name" value="2-oxoacid_dh"/>
    <property type="match status" value="1"/>
</dbReference>
<dbReference type="Gene3D" id="3.30.559.10">
    <property type="entry name" value="Chloramphenicol acetyltransferase-like domain"/>
    <property type="match status" value="1"/>
</dbReference>
<keyword evidence="3 5" id="KW-0012">Acyltransferase</keyword>
<protein>
    <submittedName>
        <fullName evidence="5">2-oxoacid dehydrogenase/acyltransferase catalytic subunit</fullName>
    </submittedName>
</protein>